<evidence type="ECO:0000313" key="1">
    <source>
        <dbReference type="EMBL" id="KAA6327390.1"/>
    </source>
</evidence>
<accession>A0A5J4R256</accession>
<sequence>MAIKYLSQLESSTITEQPVKIPFEFSYKESIPVGEFEEDYILITPLTVRTWFRIRPMLLQIDKEDLEKMIHKAGEMNPYLVEVVSKYDELLVDIVCLGIYNKPDEPPEWFKKVIIDNTTFEDIRILLNAIIYRIGYYPFCNSITTLKNVSPWTETEIIAAQKNMESWHTLAKPASS</sequence>
<name>A0A5J4R256_9ZZZZ</name>
<dbReference type="EMBL" id="SNRY01002000">
    <property type="protein sequence ID" value="KAA6327390.1"/>
    <property type="molecule type" value="Genomic_DNA"/>
</dbReference>
<reference evidence="1" key="1">
    <citation type="submission" date="2019-03" db="EMBL/GenBank/DDBJ databases">
        <title>Single cell metagenomics reveals metabolic interactions within the superorganism composed of flagellate Streblomastix strix and complex community of Bacteroidetes bacteria on its surface.</title>
        <authorList>
            <person name="Treitli S.C."/>
            <person name="Kolisko M."/>
            <person name="Husnik F."/>
            <person name="Keeling P."/>
            <person name="Hampl V."/>
        </authorList>
    </citation>
    <scope>NUCLEOTIDE SEQUENCE</scope>
    <source>
        <strain evidence="1">STM</strain>
    </source>
</reference>
<dbReference type="AlphaFoldDB" id="A0A5J4R256"/>
<protein>
    <submittedName>
        <fullName evidence="1">Uncharacterized protein</fullName>
    </submittedName>
</protein>
<gene>
    <name evidence="1" type="ORF">EZS27_023613</name>
</gene>
<comment type="caution">
    <text evidence="1">The sequence shown here is derived from an EMBL/GenBank/DDBJ whole genome shotgun (WGS) entry which is preliminary data.</text>
</comment>
<proteinExistence type="predicted"/>
<organism evidence="1">
    <name type="scientific">termite gut metagenome</name>
    <dbReference type="NCBI Taxonomy" id="433724"/>
    <lineage>
        <taxon>unclassified sequences</taxon>
        <taxon>metagenomes</taxon>
        <taxon>organismal metagenomes</taxon>
    </lineage>
</organism>